<name>A0A5A9N9T7_9TELE</name>
<sequence>MKRQAALRYSGGGTAAGLRADRETKAVGKKRWPPAEISKPRGNGGLVAMMTLEVLLSPELLQRMNFFVKN</sequence>
<evidence type="ECO:0000256" key="1">
    <source>
        <dbReference type="SAM" id="MobiDB-lite"/>
    </source>
</evidence>
<feature type="region of interest" description="Disordered" evidence="1">
    <location>
        <begin position="1"/>
        <end position="40"/>
    </location>
</feature>
<evidence type="ECO:0000313" key="3">
    <source>
        <dbReference type="Proteomes" id="UP000324632"/>
    </source>
</evidence>
<organism evidence="2 3">
    <name type="scientific">Triplophysa tibetana</name>
    <dbReference type="NCBI Taxonomy" id="1572043"/>
    <lineage>
        <taxon>Eukaryota</taxon>
        <taxon>Metazoa</taxon>
        <taxon>Chordata</taxon>
        <taxon>Craniata</taxon>
        <taxon>Vertebrata</taxon>
        <taxon>Euteleostomi</taxon>
        <taxon>Actinopterygii</taxon>
        <taxon>Neopterygii</taxon>
        <taxon>Teleostei</taxon>
        <taxon>Ostariophysi</taxon>
        <taxon>Cypriniformes</taxon>
        <taxon>Nemacheilidae</taxon>
        <taxon>Triplophysa</taxon>
    </lineage>
</organism>
<gene>
    <name evidence="2" type="ORF">E1301_Tti021859</name>
</gene>
<dbReference type="EMBL" id="SOYY01000020">
    <property type="protein sequence ID" value="KAA0706762.1"/>
    <property type="molecule type" value="Genomic_DNA"/>
</dbReference>
<protein>
    <submittedName>
        <fullName evidence="2">Uncharacterized protein</fullName>
    </submittedName>
</protein>
<proteinExistence type="predicted"/>
<keyword evidence="3" id="KW-1185">Reference proteome</keyword>
<reference evidence="2 3" key="1">
    <citation type="journal article" date="2019" name="Mol. Ecol. Resour.">
        <title>Chromosome-level genome assembly of Triplophysa tibetana, a fish adapted to the harsh high-altitude environment of the Tibetan Plateau.</title>
        <authorList>
            <person name="Yang X."/>
            <person name="Liu H."/>
            <person name="Ma Z."/>
            <person name="Zou Y."/>
            <person name="Zou M."/>
            <person name="Mao Y."/>
            <person name="Li X."/>
            <person name="Wang H."/>
            <person name="Chen T."/>
            <person name="Wang W."/>
            <person name="Yang R."/>
        </authorList>
    </citation>
    <scope>NUCLEOTIDE SEQUENCE [LARGE SCALE GENOMIC DNA]</scope>
    <source>
        <strain evidence="2">TTIB1903HZAU</strain>
        <tissue evidence="2">Muscle</tissue>
    </source>
</reference>
<dbReference type="AlphaFoldDB" id="A0A5A9N9T7"/>
<accession>A0A5A9N9T7</accession>
<evidence type="ECO:0000313" key="2">
    <source>
        <dbReference type="EMBL" id="KAA0706762.1"/>
    </source>
</evidence>
<comment type="caution">
    <text evidence="2">The sequence shown here is derived from an EMBL/GenBank/DDBJ whole genome shotgun (WGS) entry which is preliminary data.</text>
</comment>
<dbReference type="Proteomes" id="UP000324632">
    <property type="component" value="Chromosome 20"/>
</dbReference>